<dbReference type="SUPFAM" id="SSF101898">
    <property type="entry name" value="NHL repeat"/>
    <property type="match status" value="1"/>
</dbReference>
<dbReference type="PROSITE" id="PS50294">
    <property type="entry name" value="WD_REPEATS_REGION"/>
    <property type="match status" value="3"/>
</dbReference>
<dbReference type="Pfam" id="PF00400">
    <property type="entry name" value="WD40"/>
    <property type="match status" value="4"/>
</dbReference>
<dbReference type="InterPro" id="IPR019775">
    <property type="entry name" value="WD40_repeat_CS"/>
</dbReference>
<keyword evidence="1 7" id="KW-0853">WD repeat</keyword>
<feature type="repeat" description="WD" evidence="7">
    <location>
        <begin position="664"/>
        <end position="705"/>
    </location>
</feature>
<proteinExistence type="inferred from homology"/>
<dbReference type="Proteomes" id="UP000070328">
    <property type="component" value="Unassembled WGS sequence"/>
</dbReference>
<keyword evidence="10" id="KW-1185">Reference proteome</keyword>
<gene>
    <name evidence="9" type="ORF">CSIM01_02523</name>
</gene>
<dbReference type="InterPro" id="IPR015943">
    <property type="entry name" value="WD40/YVTN_repeat-like_dom_sf"/>
</dbReference>
<dbReference type="PROSITE" id="PS50082">
    <property type="entry name" value="WD_REPEATS_2"/>
    <property type="match status" value="5"/>
</dbReference>
<reference evidence="9 10" key="1">
    <citation type="submission" date="2014-02" db="EMBL/GenBank/DDBJ databases">
        <title>The genome sequence of Colletotrichum simmondsii CBS122122.</title>
        <authorList>
            <person name="Baroncelli R."/>
            <person name="Thon M.R."/>
        </authorList>
    </citation>
    <scope>NUCLEOTIDE SEQUENCE [LARGE SCALE GENOMIC DNA]</scope>
    <source>
        <strain evidence="9 10">CBS122122</strain>
    </source>
</reference>
<dbReference type="OrthoDB" id="538223at2759"/>
<feature type="domain" description="Nephrocystin 3-like N-terminal" evidence="8">
    <location>
        <begin position="2"/>
        <end position="130"/>
    </location>
</feature>
<dbReference type="PANTHER" id="PTHR22847">
    <property type="entry name" value="WD40 REPEAT PROTEIN"/>
    <property type="match status" value="1"/>
</dbReference>
<feature type="repeat" description="WD" evidence="7">
    <location>
        <begin position="525"/>
        <end position="566"/>
    </location>
</feature>
<dbReference type="Gene3D" id="2.130.10.10">
    <property type="entry name" value="YVTN repeat-like/Quinoprotein amine dehydrogenase"/>
    <property type="match status" value="3"/>
</dbReference>
<evidence type="ECO:0000256" key="6">
    <source>
        <dbReference type="ARBA" id="ARBA00043913"/>
    </source>
</evidence>
<feature type="repeat" description="WD" evidence="7">
    <location>
        <begin position="876"/>
        <end position="917"/>
    </location>
</feature>
<evidence type="ECO:0000259" key="8">
    <source>
        <dbReference type="Pfam" id="PF24883"/>
    </source>
</evidence>
<dbReference type="Pfam" id="PF24883">
    <property type="entry name" value="NPHP3_N"/>
    <property type="match status" value="1"/>
</dbReference>
<keyword evidence="3" id="KW-0175">Coiled coil</keyword>
<evidence type="ECO:0000313" key="10">
    <source>
        <dbReference type="Proteomes" id="UP000070328"/>
    </source>
</evidence>
<evidence type="ECO:0000256" key="3">
    <source>
        <dbReference type="ARBA" id="ARBA00023054"/>
    </source>
</evidence>
<comment type="similarity">
    <text evidence="4">Belongs to the WD repeat MDV1/CAF4 family.</text>
</comment>
<evidence type="ECO:0000313" key="9">
    <source>
        <dbReference type="EMBL" id="KXH31971.1"/>
    </source>
</evidence>
<keyword evidence="2" id="KW-0677">Repeat</keyword>
<dbReference type="PROSITE" id="PS00678">
    <property type="entry name" value="WD_REPEATS_1"/>
    <property type="match status" value="2"/>
</dbReference>
<organism evidence="9 10">
    <name type="scientific">Colletotrichum simmondsii</name>
    <dbReference type="NCBI Taxonomy" id="703756"/>
    <lineage>
        <taxon>Eukaryota</taxon>
        <taxon>Fungi</taxon>
        <taxon>Dikarya</taxon>
        <taxon>Ascomycota</taxon>
        <taxon>Pezizomycotina</taxon>
        <taxon>Sordariomycetes</taxon>
        <taxon>Hypocreomycetidae</taxon>
        <taxon>Glomerellales</taxon>
        <taxon>Glomerellaceae</taxon>
        <taxon>Colletotrichum</taxon>
        <taxon>Colletotrichum acutatum species complex</taxon>
    </lineage>
</organism>
<dbReference type="InterPro" id="IPR001680">
    <property type="entry name" value="WD40_rpt"/>
</dbReference>
<dbReference type="AlphaFoldDB" id="A0A135S800"/>
<evidence type="ECO:0000256" key="7">
    <source>
        <dbReference type="PROSITE-ProRule" id="PRU00221"/>
    </source>
</evidence>
<evidence type="ECO:0000256" key="5">
    <source>
        <dbReference type="ARBA" id="ARBA00039789"/>
    </source>
</evidence>
<dbReference type="CDD" id="cd00200">
    <property type="entry name" value="WD40"/>
    <property type="match status" value="1"/>
</dbReference>
<comment type="caution">
    <text evidence="9">The sequence shown here is derived from an EMBL/GenBank/DDBJ whole genome shotgun (WGS) entry which is preliminary data.</text>
</comment>
<evidence type="ECO:0000256" key="2">
    <source>
        <dbReference type="ARBA" id="ARBA00022737"/>
    </source>
</evidence>
<dbReference type="SUPFAM" id="SSF50998">
    <property type="entry name" value="Quinoprotein alcohol dehydrogenase-like"/>
    <property type="match status" value="1"/>
</dbReference>
<dbReference type="InterPro" id="IPR011047">
    <property type="entry name" value="Quinoprotein_ADH-like_sf"/>
</dbReference>
<feature type="repeat" description="WD" evidence="7">
    <location>
        <begin position="795"/>
        <end position="836"/>
    </location>
</feature>
<dbReference type="SMART" id="SM00320">
    <property type="entry name" value="WD40"/>
    <property type="match status" value="8"/>
</dbReference>
<name>A0A135S800_9PEZI</name>
<protein>
    <recommendedName>
        <fullName evidence="5">Mitochondrial division protein 1</fullName>
    </recommendedName>
</protein>
<accession>A0A135S800</accession>
<comment type="function">
    <text evidence="6">Involved in mitochondrial fission. Acts as an adapter protein required to form mitochondrial fission complexes. Formation of these complexes is required to promote constriction and fission of the mitochondrial compartment at a late step in mitochondrial division.</text>
</comment>
<evidence type="ECO:0000256" key="1">
    <source>
        <dbReference type="ARBA" id="ARBA00022574"/>
    </source>
</evidence>
<dbReference type="PANTHER" id="PTHR22847:SF637">
    <property type="entry name" value="WD REPEAT DOMAIN 5B"/>
    <property type="match status" value="1"/>
</dbReference>
<dbReference type="InterPro" id="IPR056884">
    <property type="entry name" value="NPHP3-like_N"/>
</dbReference>
<dbReference type="GO" id="GO:1990234">
    <property type="term" value="C:transferase complex"/>
    <property type="evidence" value="ECO:0007669"/>
    <property type="project" value="UniProtKB-ARBA"/>
</dbReference>
<feature type="repeat" description="WD" evidence="7">
    <location>
        <begin position="586"/>
        <end position="620"/>
    </location>
</feature>
<dbReference type="EMBL" id="JFBX01000654">
    <property type="protein sequence ID" value="KXH31971.1"/>
    <property type="molecule type" value="Genomic_DNA"/>
</dbReference>
<sequence length="1193" mass="133383">MLLCGIIDELETDPTHTLSYFFCQATETTLNSATAVLRGIIYGLAKRYPQVDRYIYEKYKDGGGKAAFEGNSAWGVMCDILKAILDDPMMNGVLLIVDALDECVEGRQKLLDFICESSNDSRAKWIVSSRNWPEIETNLARITEHTSSLSLELNHGLVAHAVRTYIRIKVDKLAEKRPYHDDLKLRNHVEKYLHDNSSDTFLWVALVCDALRQDNIIRRAHVIGPKGVLQTFPKGLDKLYKRMFKYISGTMDADLCKDVLAVTSILERSVTSLELCSIMGLSQHFDGKVETLQDAVRCCGSFLSLRDGTIYFVHQSARDFLLDKKEDIFANLFPAGVEGMHWAVCLRSLGAISKVIRRNIYELEDVGIAQKDIIMPKPNPLASIAYSCAFWMKHLGESNPATLIKDDGVLNEFLQTKFLYWLEALALLGEVTQGLLGTQRLQNVTRGNQSLKDKSLADLIHDANRFLLDHKEMIAEFPLQIYNSALLFSPEESVIKKLFFKDHAPERISIVPGLDMTWNTRLQSFHGHEARIETVVYSPDGQWILSGSSDGIMKLWQADSGNCEHTYGGVGEEICRPTNRIGEAGVRSVAFSGDSQTLIAASCNGVIQVWDLKTNRVESFRGHEEVSLVETMAISLDGRTFAYGLRSGVIHVWSMDKEISTRTLRANNNGIDSLSFTTDGRWLASGSESDKIEIWNTSTGERKKEIRFNGRGIVKISGDGQWIASGNSNVSIWNTKSGDLIWDLKCDFKRSGRSASSSSTFRSFNFSADEMLLAASFSGCVYVWNMATGALTWNTSCYGEAITALAFSPGNERLMTAYFDGTIEIWDLTKADKIITSSCSAESLCYSDEHHFAVYYRDCQEIATWGRSTGNDVEVQKFHVDNVAVIAMSKDHQKIASGSSSGQVTVWETKTGAHIQLFGTDSADAKGNNTAGDINDEAGRRMKSMTSLAFRNNFQLACGSWETVRILNTFDGTTAQAHHEADRYVELMEFSVDGQWLAYMSCNRERYWRSYSLNIWNTATEKCFSTSVTRSIFGEALSLSSSRDGQLLVSDPCGPRYMQASFDADIERRLNTQFGFLTLEDPGPSCLGPDNLDADANICGEAEAAAQVLEIAPCAGNSRGSHSRDTSRPHFSGYGFSFELDWLVLDERRLLWIPPDYRPGRYSREMTPIINQSALIWVSRTGKLVRLYFPPRH</sequence>
<evidence type="ECO:0000256" key="4">
    <source>
        <dbReference type="ARBA" id="ARBA00038415"/>
    </source>
</evidence>